<evidence type="ECO:0000256" key="5">
    <source>
        <dbReference type="ARBA" id="ARBA00022517"/>
    </source>
</evidence>
<evidence type="ECO:0000256" key="6">
    <source>
        <dbReference type="ARBA" id="ARBA00022552"/>
    </source>
</evidence>
<evidence type="ECO:0000256" key="7">
    <source>
        <dbReference type="ARBA" id="ARBA00023242"/>
    </source>
</evidence>
<dbReference type="GO" id="GO:0019843">
    <property type="term" value="F:rRNA binding"/>
    <property type="evidence" value="ECO:0007669"/>
    <property type="project" value="TreeGrafter"/>
</dbReference>
<evidence type="ECO:0000256" key="8">
    <source>
        <dbReference type="ARBA" id="ARBA00023274"/>
    </source>
</evidence>
<evidence type="ECO:0000313" key="13">
    <source>
        <dbReference type="EMBL" id="CCG83281.1"/>
    </source>
</evidence>
<comment type="function">
    <text evidence="1 9">DEAD-box RNA helicase-like protein required for pre-18S rRNA processing, specifically at sites A0, A1, and A2.</text>
</comment>
<feature type="domain" description="UTP25 NTP hydrolase-like" evidence="12">
    <location>
        <begin position="232"/>
        <end position="489"/>
    </location>
</feature>
<keyword evidence="5 9" id="KW-0690">Ribosome biogenesis</keyword>
<evidence type="ECO:0000256" key="2">
    <source>
        <dbReference type="ARBA" id="ARBA00004604"/>
    </source>
</evidence>
<comment type="similarity">
    <text evidence="3 9">Belongs to the UTP25 family.</text>
</comment>
<dbReference type="FunFam" id="3.40.50.300:FF:001559">
    <property type="entry name" value="U3 small nucleolar RNA-associated protein 25"/>
    <property type="match status" value="1"/>
</dbReference>
<dbReference type="OrthoDB" id="10264378at2759"/>
<dbReference type="VEuPathDB" id="FungiDB:TAPDE_003501"/>
<keyword evidence="6 9" id="KW-0698">rRNA processing</keyword>
<feature type="domain" description="UTP25 C-terminal" evidence="11">
    <location>
        <begin position="501"/>
        <end position="688"/>
    </location>
</feature>
<dbReference type="Gene3D" id="3.40.50.300">
    <property type="entry name" value="P-loop containing nucleotide triphosphate hydrolases"/>
    <property type="match status" value="1"/>
</dbReference>
<evidence type="ECO:0000256" key="1">
    <source>
        <dbReference type="ARBA" id="ARBA00002883"/>
    </source>
</evidence>
<keyword evidence="7 9" id="KW-0539">Nucleus</keyword>
<dbReference type="eggNOG" id="KOG2340">
    <property type="taxonomic scope" value="Eukaryota"/>
</dbReference>
<evidence type="ECO:0000256" key="3">
    <source>
        <dbReference type="ARBA" id="ARBA00009223"/>
    </source>
</evidence>
<feature type="region of interest" description="Disordered" evidence="10">
    <location>
        <begin position="82"/>
        <end position="118"/>
    </location>
</feature>
<dbReference type="SUPFAM" id="SSF52540">
    <property type="entry name" value="P-loop containing nucleoside triphosphate hydrolases"/>
    <property type="match status" value="1"/>
</dbReference>
<evidence type="ECO:0000256" key="4">
    <source>
        <dbReference type="ARBA" id="ARBA00015422"/>
    </source>
</evidence>
<feature type="compositionally biased region" description="Basic residues" evidence="10">
    <location>
        <begin position="10"/>
        <end position="30"/>
    </location>
</feature>
<dbReference type="PANTHER" id="PTHR12933:SF0">
    <property type="entry name" value="U3 SMALL NUCLEOLAR RNA-ASSOCIATED PROTEIN 25 HOMOLOG"/>
    <property type="match status" value="1"/>
</dbReference>
<accession>R4XCG0</accession>
<feature type="compositionally biased region" description="Acidic residues" evidence="10">
    <location>
        <begin position="102"/>
        <end position="118"/>
    </location>
</feature>
<evidence type="ECO:0000256" key="9">
    <source>
        <dbReference type="RuleBase" id="RU365070"/>
    </source>
</evidence>
<organism evidence="13 14">
    <name type="scientific">Taphrina deformans (strain PYCC 5710 / ATCC 11124 / CBS 356.35 / IMI 108563 / JCM 9778 / NBRC 8474)</name>
    <name type="common">Peach leaf curl fungus</name>
    <name type="synonym">Lalaria deformans</name>
    <dbReference type="NCBI Taxonomy" id="1097556"/>
    <lineage>
        <taxon>Eukaryota</taxon>
        <taxon>Fungi</taxon>
        <taxon>Dikarya</taxon>
        <taxon>Ascomycota</taxon>
        <taxon>Taphrinomycotina</taxon>
        <taxon>Taphrinomycetes</taxon>
        <taxon>Taphrinales</taxon>
        <taxon>Taphrinaceae</taxon>
        <taxon>Taphrina</taxon>
    </lineage>
</organism>
<sequence>MAFRGGGGRGRGRGASRGASRGRGRGRGRGRPAGQRNHGFKSKDWSEGEQFGTYKPRDTTAEDESLDLASAAPLAYDALLTLMRPDSSDQPRKKKRKVQEETVGEVELDEEDADSDDEDEAILETAVLEEQDSTNDPFDSHFQPEDDTSLTSLCERAKDGSWQTTSAATSAGKEIFQTLEQANPMNNRSVINALDSTTWHLKQRIQKPKIIDQSDTLNSSHVQRYTSDLLQYRDISYSSGSFKQASIIRSIYSLHVVNHILKTRDRILKNNAKLSAHPEIETEYRDQGFTRPKVLILLPTRNACLQVVNEIIAISGAEQIENRKRFAEQFGTEGVDPLRNANKPEDFKARFAGNTDDAFRIGVKFTRKTIKLFAQFYGSDIIVASPLGLRMAIGDTNSKKRDWDYLSSIEVVVIDGANSMAMQNWEHLDFCMEYLNLLPKEAHGCDYGRVRNWTLEERSRFMRQTVLISDYEFPEMRAFFSRLTNVAGKLRLKATYKGAILDIGYSIRQTFQRFDSASPAQDPDVRFDYFKASILPRLRKLAQADGDVGSGCLLFVPSYFDFVRVRNHLTSLDLSFEAISEYSSTSELTRSRHIFASGRSPILIMTERLHHYRRYEIKGIRNIFFYQLPEHAEYFTELVRCVAGPGQAKAEGEVRVGYSRWDEARIERIVGTKRTGKMLAGKDSVFEFV</sequence>
<dbReference type="EMBL" id="CAHR02000133">
    <property type="protein sequence ID" value="CCG83281.1"/>
    <property type="molecule type" value="Genomic_DNA"/>
</dbReference>
<comment type="subcellular location">
    <subcellularLocation>
        <location evidence="2 9">Nucleus</location>
        <location evidence="2 9">Nucleolus</location>
    </subcellularLocation>
</comment>
<keyword evidence="8 9" id="KW-0687">Ribonucleoprotein</keyword>
<dbReference type="GO" id="GO:0032040">
    <property type="term" value="C:small-subunit processome"/>
    <property type="evidence" value="ECO:0007669"/>
    <property type="project" value="TreeGrafter"/>
</dbReference>
<dbReference type="STRING" id="1097556.R4XCG0"/>
<dbReference type="PANTHER" id="PTHR12933">
    <property type="entry name" value="ORF PROTEIN-RELATED"/>
    <property type="match status" value="1"/>
</dbReference>
<dbReference type="InterPro" id="IPR053939">
    <property type="entry name" value="UTP25_C"/>
</dbReference>
<comment type="subunit">
    <text evidence="9">Component of the ribosomal small subunit (SSU) processome composed of at least 40 protein subunits and snoRNA U3.</text>
</comment>
<dbReference type="InterPro" id="IPR027417">
    <property type="entry name" value="P-loop_NTPase"/>
</dbReference>
<proteinExistence type="inferred from homology"/>
<dbReference type="Pfam" id="PF22916">
    <property type="entry name" value="UTP25_NTPase-like"/>
    <property type="match status" value="1"/>
</dbReference>
<dbReference type="Pfam" id="PF06862">
    <property type="entry name" value="Utp25_C"/>
    <property type="match status" value="1"/>
</dbReference>
<dbReference type="GO" id="GO:0000462">
    <property type="term" value="P:maturation of SSU-rRNA from tricistronic rRNA transcript (SSU-rRNA, 5.8S rRNA, LSU-rRNA)"/>
    <property type="evidence" value="ECO:0007669"/>
    <property type="project" value="TreeGrafter"/>
</dbReference>
<feature type="region of interest" description="Disordered" evidence="10">
    <location>
        <begin position="1"/>
        <end position="66"/>
    </location>
</feature>
<evidence type="ECO:0000259" key="11">
    <source>
        <dbReference type="Pfam" id="PF06862"/>
    </source>
</evidence>
<name>R4XCG0_TAPDE</name>
<dbReference type="InterPro" id="IPR010678">
    <property type="entry name" value="UTP25"/>
</dbReference>
<keyword evidence="14" id="KW-1185">Reference proteome</keyword>
<dbReference type="InterPro" id="IPR053940">
    <property type="entry name" value="UTP25_NTPase-like"/>
</dbReference>
<dbReference type="Proteomes" id="UP000013776">
    <property type="component" value="Unassembled WGS sequence"/>
</dbReference>
<dbReference type="GO" id="GO:0034511">
    <property type="term" value="F:U3 snoRNA binding"/>
    <property type="evidence" value="ECO:0007669"/>
    <property type="project" value="InterPro"/>
</dbReference>
<protein>
    <recommendedName>
        <fullName evidence="4 9">U3 small nucleolar RNA-associated protein 25</fullName>
        <shortName evidence="9">U3 snoRNA-associated protein 25</shortName>
    </recommendedName>
</protein>
<reference evidence="13 14" key="1">
    <citation type="journal article" date="2013" name="MBio">
        <title>Genome sequencing of the plant pathogen Taphrina deformans, the causal agent of peach leaf curl.</title>
        <authorList>
            <person name="Cisse O.H."/>
            <person name="Almeida J.M.G.C.F."/>
            <person name="Fonseca A."/>
            <person name="Kumar A.A."/>
            <person name="Salojaervi J."/>
            <person name="Overmyer K."/>
            <person name="Hauser P.M."/>
            <person name="Pagni M."/>
        </authorList>
    </citation>
    <scope>NUCLEOTIDE SEQUENCE [LARGE SCALE GENOMIC DNA]</scope>
    <source>
        <strain evidence="14">PYCC 5710 / ATCC 11124 / CBS 356.35 / IMI 108563 / JCM 9778 / NBRC 8474</strain>
    </source>
</reference>
<evidence type="ECO:0000313" key="14">
    <source>
        <dbReference type="Proteomes" id="UP000013776"/>
    </source>
</evidence>
<dbReference type="AlphaFoldDB" id="R4XCG0"/>
<gene>
    <name evidence="13" type="ORF">TAPDE_003501</name>
</gene>
<evidence type="ECO:0000256" key="10">
    <source>
        <dbReference type="SAM" id="MobiDB-lite"/>
    </source>
</evidence>
<evidence type="ECO:0000259" key="12">
    <source>
        <dbReference type="Pfam" id="PF22916"/>
    </source>
</evidence>
<comment type="caution">
    <text evidence="13">The sequence shown here is derived from an EMBL/GenBank/DDBJ whole genome shotgun (WGS) entry which is preliminary data.</text>
</comment>